<feature type="non-terminal residue" evidence="1">
    <location>
        <position position="125"/>
    </location>
</feature>
<protein>
    <recommendedName>
        <fullName evidence="2">Sulfotransferase domain-containing protein</fullName>
    </recommendedName>
</protein>
<sequence>GPTESWPTLLLVRDGRDTLVSFAHYNKRFANAPGDFDTILERAIVKARNWGKFYEKWLSYDPLRIIRFEDLMQGDTVAELEWAITDLTGENVCAKTQDPLPEFSAYQQQNPAFFRRGIVGAWKDE</sequence>
<dbReference type="Gene3D" id="3.40.50.300">
    <property type="entry name" value="P-loop containing nucleotide triphosphate hydrolases"/>
    <property type="match status" value="1"/>
</dbReference>
<dbReference type="SUPFAM" id="SSF52540">
    <property type="entry name" value="P-loop containing nucleoside triphosphate hydrolases"/>
    <property type="match status" value="1"/>
</dbReference>
<dbReference type="InterPro" id="IPR027417">
    <property type="entry name" value="P-loop_NTPase"/>
</dbReference>
<comment type="caution">
    <text evidence="1">The sequence shown here is derived from an EMBL/GenBank/DDBJ whole genome shotgun (WGS) entry which is preliminary data.</text>
</comment>
<feature type="non-terminal residue" evidence="1">
    <location>
        <position position="1"/>
    </location>
</feature>
<dbReference type="AlphaFoldDB" id="X0Y7C9"/>
<organism evidence="1">
    <name type="scientific">marine sediment metagenome</name>
    <dbReference type="NCBI Taxonomy" id="412755"/>
    <lineage>
        <taxon>unclassified sequences</taxon>
        <taxon>metagenomes</taxon>
        <taxon>ecological metagenomes</taxon>
    </lineage>
</organism>
<gene>
    <name evidence="1" type="ORF">S01H1_84618</name>
</gene>
<accession>X0Y7C9</accession>
<name>X0Y7C9_9ZZZZ</name>
<evidence type="ECO:0000313" key="1">
    <source>
        <dbReference type="EMBL" id="GAG43202.1"/>
    </source>
</evidence>
<proteinExistence type="predicted"/>
<evidence type="ECO:0008006" key="2">
    <source>
        <dbReference type="Google" id="ProtNLM"/>
    </source>
</evidence>
<reference evidence="1" key="1">
    <citation type="journal article" date="2014" name="Front. Microbiol.">
        <title>High frequency of phylogenetically diverse reductive dehalogenase-homologous genes in deep subseafloor sedimentary metagenomes.</title>
        <authorList>
            <person name="Kawai M."/>
            <person name="Futagami T."/>
            <person name="Toyoda A."/>
            <person name="Takaki Y."/>
            <person name="Nishi S."/>
            <person name="Hori S."/>
            <person name="Arai W."/>
            <person name="Tsubouchi T."/>
            <person name="Morono Y."/>
            <person name="Uchiyama I."/>
            <person name="Ito T."/>
            <person name="Fujiyama A."/>
            <person name="Inagaki F."/>
            <person name="Takami H."/>
        </authorList>
    </citation>
    <scope>NUCLEOTIDE SEQUENCE</scope>
    <source>
        <strain evidence="1">Expedition CK06-06</strain>
    </source>
</reference>
<dbReference type="EMBL" id="BARS01057822">
    <property type="protein sequence ID" value="GAG43202.1"/>
    <property type="molecule type" value="Genomic_DNA"/>
</dbReference>